<organism evidence="1 2">
    <name type="scientific">Lysobacter enzymogenes</name>
    <dbReference type="NCBI Taxonomy" id="69"/>
    <lineage>
        <taxon>Bacteria</taxon>
        <taxon>Pseudomonadati</taxon>
        <taxon>Pseudomonadota</taxon>
        <taxon>Gammaproteobacteria</taxon>
        <taxon>Lysobacterales</taxon>
        <taxon>Lysobacteraceae</taxon>
        <taxon>Lysobacter</taxon>
    </lineage>
</organism>
<proteinExistence type="predicted"/>
<reference evidence="1 2" key="1">
    <citation type="submission" date="2015-11" db="EMBL/GenBank/DDBJ databases">
        <title>Genome sequences of Lysobacter enzymogenes strain C3 and Lysobacter antibioticus ATCC 29479.</title>
        <authorList>
            <person name="Kobayashi D.Y."/>
        </authorList>
    </citation>
    <scope>NUCLEOTIDE SEQUENCE [LARGE SCALE GENOMIC DNA]</scope>
    <source>
        <strain evidence="1 2">C3</strain>
    </source>
</reference>
<sequence length="115" mass="13176">MSKKNWKGVPIEKIRDWQISFAAESMDFLVPGPCPVCGQSSLRRYYHLGHFEAREIRGVRYQGKGSVWEWCSSCGTYSHSQAYVPETWKDLRLDVDHSKLTPVPDVIDDLISSLT</sequence>
<dbReference type="AlphaFoldDB" id="A0A0S2DKI5"/>
<dbReference type="PATRIC" id="fig|69.6.peg.3667"/>
<dbReference type="Proteomes" id="UP000061569">
    <property type="component" value="Chromosome"/>
</dbReference>
<gene>
    <name evidence="1" type="ORF">GLE_3722</name>
</gene>
<evidence type="ECO:0000313" key="1">
    <source>
        <dbReference type="EMBL" id="ALN59066.1"/>
    </source>
</evidence>
<dbReference type="KEGG" id="lez:GLE_3722"/>
<dbReference type="STRING" id="69.GLE_3722"/>
<name>A0A0S2DKI5_LYSEN</name>
<dbReference type="OrthoDB" id="4245570at2"/>
<protein>
    <submittedName>
        <fullName evidence="1">Uncharacterized protein</fullName>
    </submittedName>
</protein>
<evidence type="ECO:0000313" key="2">
    <source>
        <dbReference type="Proteomes" id="UP000061569"/>
    </source>
</evidence>
<accession>A0A0S2DKI5</accession>
<dbReference type="EMBL" id="CP013140">
    <property type="protein sequence ID" value="ALN59066.1"/>
    <property type="molecule type" value="Genomic_DNA"/>
</dbReference>